<dbReference type="Pfam" id="PF10551">
    <property type="entry name" value="MULE"/>
    <property type="match status" value="1"/>
</dbReference>
<evidence type="ECO:0000313" key="2">
    <source>
        <dbReference type="EMBL" id="KAJ4975178.1"/>
    </source>
</evidence>
<dbReference type="PANTHER" id="PTHR47718:SF2">
    <property type="entry name" value="PROTEIN FAR1-RELATED SEQUENCE 5-LIKE"/>
    <property type="match status" value="1"/>
</dbReference>
<dbReference type="PANTHER" id="PTHR47718">
    <property type="entry name" value="OS01G0519700 PROTEIN"/>
    <property type="match status" value="1"/>
</dbReference>
<dbReference type="InterPro" id="IPR018289">
    <property type="entry name" value="MULE_transposase_dom"/>
</dbReference>
<reference evidence="2" key="1">
    <citation type="journal article" date="2023" name="Plant J.">
        <title>The genome of the king protea, Protea cynaroides.</title>
        <authorList>
            <person name="Chang J."/>
            <person name="Duong T.A."/>
            <person name="Schoeman C."/>
            <person name="Ma X."/>
            <person name="Roodt D."/>
            <person name="Barker N."/>
            <person name="Li Z."/>
            <person name="Van de Peer Y."/>
            <person name="Mizrachi E."/>
        </authorList>
    </citation>
    <scope>NUCLEOTIDE SEQUENCE</scope>
    <source>
        <tissue evidence="2">Young leaves</tissue>
    </source>
</reference>
<proteinExistence type="predicted"/>
<keyword evidence="3" id="KW-1185">Reference proteome</keyword>
<feature type="domain" description="MULE transposase" evidence="1">
    <location>
        <begin position="115"/>
        <end position="209"/>
    </location>
</feature>
<protein>
    <recommendedName>
        <fullName evidence="1">MULE transposase domain-containing protein</fullName>
    </recommendedName>
</protein>
<comment type="caution">
    <text evidence="2">The sequence shown here is derived from an EMBL/GenBank/DDBJ whole genome shotgun (WGS) entry which is preliminary data.</text>
</comment>
<evidence type="ECO:0000259" key="1">
    <source>
        <dbReference type="Pfam" id="PF10551"/>
    </source>
</evidence>
<dbReference type="Proteomes" id="UP001141806">
    <property type="component" value="Unassembled WGS sequence"/>
</dbReference>
<dbReference type="AlphaFoldDB" id="A0A9Q0QX19"/>
<organism evidence="2 3">
    <name type="scientific">Protea cynaroides</name>
    <dbReference type="NCBI Taxonomy" id="273540"/>
    <lineage>
        <taxon>Eukaryota</taxon>
        <taxon>Viridiplantae</taxon>
        <taxon>Streptophyta</taxon>
        <taxon>Embryophyta</taxon>
        <taxon>Tracheophyta</taxon>
        <taxon>Spermatophyta</taxon>
        <taxon>Magnoliopsida</taxon>
        <taxon>Proteales</taxon>
        <taxon>Proteaceae</taxon>
        <taxon>Protea</taxon>
    </lineage>
</organism>
<gene>
    <name evidence="2" type="ORF">NE237_000284</name>
</gene>
<evidence type="ECO:0000313" key="3">
    <source>
        <dbReference type="Proteomes" id="UP001141806"/>
    </source>
</evidence>
<dbReference type="OrthoDB" id="2402896at2759"/>
<accession>A0A9Q0QX19</accession>
<name>A0A9Q0QX19_9MAGN</name>
<dbReference type="EMBL" id="JAMYWD010000003">
    <property type="protein sequence ID" value="KAJ4975178.1"/>
    <property type="molecule type" value="Genomic_DNA"/>
</dbReference>
<sequence>MCSQRKISNVQALEIDLTDDSGIRPKSTFDYMGRQAGGGQNLGYTRVDFKNYLRNKRQRDLAYGEAGSVLKYFEDQSCSNPSFTYSIQLDANEQMTNIFWADHRMQINYTLFGDVVTFDTTFSTNKEDRPFGVFSGFNHHRGLVVFGAALLYDETAESFKWLFQAFLQAHSQKMPITMFTDQDAAMVKAIPQVFPSTWYGLCCWYIMQNGITHLGNMMNDRSTFLKDFKTCMFHCEKELDFEMA</sequence>